<dbReference type="Proteomes" id="UP000006906">
    <property type="component" value="Chromosome 8"/>
</dbReference>
<feature type="region of interest" description="Disordered" evidence="1">
    <location>
        <begin position="158"/>
        <end position="205"/>
    </location>
</feature>
<feature type="region of interest" description="Disordered" evidence="1">
    <location>
        <begin position="105"/>
        <end position="137"/>
    </location>
</feature>
<reference evidence="3 4" key="1">
    <citation type="journal article" date="2007" name="Science">
        <title>The Chlamydomonas genome reveals the evolution of key animal and plant functions.</title>
        <authorList>
            <person name="Merchant S.S."/>
            <person name="Prochnik S.E."/>
            <person name="Vallon O."/>
            <person name="Harris E.H."/>
            <person name="Karpowicz S.J."/>
            <person name="Witman G.B."/>
            <person name="Terry A."/>
            <person name="Salamov A."/>
            <person name="Fritz-Laylin L.K."/>
            <person name="Marechal-Drouard L."/>
            <person name="Marshall W.F."/>
            <person name="Qu L.H."/>
            <person name="Nelson D.R."/>
            <person name="Sanderfoot A.A."/>
            <person name="Spalding M.H."/>
            <person name="Kapitonov V.V."/>
            <person name="Ren Q."/>
            <person name="Ferris P."/>
            <person name="Lindquist E."/>
            <person name="Shapiro H."/>
            <person name="Lucas S.M."/>
            <person name="Grimwood J."/>
            <person name="Schmutz J."/>
            <person name="Cardol P."/>
            <person name="Cerutti H."/>
            <person name="Chanfreau G."/>
            <person name="Chen C.L."/>
            <person name="Cognat V."/>
            <person name="Croft M.T."/>
            <person name="Dent R."/>
            <person name="Dutcher S."/>
            <person name="Fernandez E."/>
            <person name="Fukuzawa H."/>
            <person name="Gonzalez-Ballester D."/>
            <person name="Gonzalez-Halphen D."/>
            <person name="Hallmann A."/>
            <person name="Hanikenne M."/>
            <person name="Hippler M."/>
            <person name="Inwood W."/>
            <person name="Jabbari K."/>
            <person name="Kalanon M."/>
            <person name="Kuras R."/>
            <person name="Lefebvre P.A."/>
            <person name="Lemaire S.D."/>
            <person name="Lobanov A.V."/>
            <person name="Lohr M."/>
            <person name="Manuell A."/>
            <person name="Meier I."/>
            <person name="Mets L."/>
            <person name="Mittag M."/>
            <person name="Mittelmeier T."/>
            <person name="Moroney J.V."/>
            <person name="Moseley J."/>
            <person name="Napoli C."/>
            <person name="Nedelcu A.M."/>
            <person name="Niyogi K."/>
            <person name="Novoselov S.V."/>
            <person name="Paulsen I.T."/>
            <person name="Pazour G."/>
            <person name="Purton S."/>
            <person name="Ral J.P."/>
            <person name="Riano-Pachon D.M."/>
            <person name="Riekhof W."/>
            <person name="Rymarquis L."/>
            <person name="Schroda M."/>
            <person name="Stern D."/>
            <person name="Umen J."/>
            <person name="Willows R."/>
            <person name="Wilson N."/>
            <person name="Zimmer S.L."/>
            <person name="Allmer J."/>
            <person name="Balk J."/>
            <person name="Bisova K."/>
            <person name="Chen C.J."/>
            <person name="Elias M."/>
            <person name="Gendler K."/>
            <person name="Hauser C."/>
            <person name="Lamb M.R."/>
            <person name="Ledford H."/>
            <person name="Long J.C."/>
            <person name="Minagawa J."/>
            <person name="Page M.D."/>
            <person name="Pan J."/>
            <person name="Pootakham W."/>
            <person name="Roje S."/>
            <person name="Rose A."/>
            <person name="Stahlberg E."/>
            <person name="Terauchi A.M."/>
            <person name="Yang P."/>
            <person name="Ball S."/>
            <person name="Bowler C."/>
            <person name="Dieckmann C.L."/>
            <person name="Gladyshev V.N."/>
            <person name="Green P."/>
            <person name="Jorgensen R."/>
            <person name="Mayfield S."/>
            <person name="Mueller-Roeber B."/>
            <person name="Rajamani S."/>
            <person name="Sayre R.T."/>
            <person name="Brokstein P."/>
            <person name="Dubchak I."/>
            <person name="Goodstein D."/>
            <person name="Hornick L."/>
            <person name="Huang Y.W."/>
            <person name="Jhaveri J."/>
            <person name="Luo Y."/>
            <person name="Martinez D."/>
            <person name="Ngau W.C."/>
            <person name="Otillar B."/>
            <person name="Poliakov A."/>
            <person name="Porter A."/>
            <person name="Szajkowski L."/>
            <person name="Werner G."/>
            <person name="Zhou K."/>
            <person name="Grigoriev I.V."/>
            <person name="Rokhsar D.S."/>
            <person name="Grossman A.R."/>
        </authorList>
    </citation>
    <scope>NUCLEOTIDE SEQUENCE [LARGE SCALE GENOMIC DNA]</scope>
    <source>
        <strain evidence="4">CC-503</strain>
    </source>
</reference>
<evidence type="ECO:0000313" key="3">
    <source>
        <dbReference type="EMBL" id="PNW80005.1"/>
    </source>
</evidence>
<sequence>MAIEHSGLPRSGRVRALVRRAGVMIAPAVMILLWLSASALPSAAASHDQYYTIFREDKEYGAAAASCSELGGRLAGPVSAQSDPWEVAVLLALCGDRTDGCWLAEASDQTPSSNTPSSNTSSGSSGALQRPQPLHSPDGRIWEWCPYVTVCGRGRGSGGGGGGTGGAGSDADDKTDDNDGCSDLQAEDGNTLEAIPCNGGAAQLV</sequence>
<keyword evidence="2" id="KW-0812">Transmembrane</keyword>
<protein>
    <recommendedName>
        <fullName evidence="5">C-type lectin domain-containing protein</fullName>
    </recommendedName>
</protein>
<feature type="transmembrane region" description="Helical" evidence="2">
    <location>
        <begin position="21"/>
        <end position="40"/>
    </location>
</feature>
<evidence type="ECO:0000313" key="4">
    <source>
        <dbReference type="Proteomes" id="UP000006906"/>
    </source>
</evidence>
<dbReference type="EMBL" id="CM008969">
    <property type="protein sequence ID" value="PNW80005.1"/>
    <property type="molecule type" value="Genomic_DNA"/>
</dbReference>
<dbReference type="OrthoDB" id="552906at2759"/>
<keyword evidence="2" id="KW-1133">Transmembrane helix</keyword>
<proteinExistence type="predicted"/>
<feature type="compositionally biased region" description="Gly residues" evidence="1">
    <location>
        <begin position="158"/>
        <end position="168"/>
    </location>
</feature>
<dbReference type="GeneID" id="5719974"/>
<dbReference type="KEGG" id="cre:CHLRE_08g373840v5"/>
<evidence type="ECO:0000256" key="1">
    <source>
        <dbReference type="SAM" id="MobiDB-lite"/>
    </source>
</evidence>
<feature type="compositionally biased region" description="Low complexity" evidence="1">
    <location>
        <begin position="111"/>
        <end position="126"/>
    </location>
</feature>
<gene>
    <name evidence="3" type="ORF">CHLRE_08g373840v5</name>
</gene>
<dbReference type="AlphaFoldDB" id="A0A2K3DHJ3"/>
<dbReference type="RefSeq" id="XP_042922129.1">
    <property type="nucleotide sequence ID" value="XM_043065128.1"/>
</dbReference>
<organism evidence="3 4">
    <name type="scientific">Chlamydomonas reinhardtii</name>
    <name type="common">Chlamydomonas smithii</name>
    <dbReference type="NCBI Taxonomy" id="3055"/>
    <lineage>
        <taxon>Eukaryota</taxon>
        <taxon>Viridiplantae</taxon>
        <taxon>Chlorophyta</taxon>
        <taxon>core chlorophytes</taxon>
        <taxon>Chlorophyceae</taxon>
        <taxon>CS clade</taxon>
        <taxon>Chlamydomonadales</taxon>
        <taxon>Chlamydomonadaceae</taxon>
        <taxon>Chlamydomonas</taxon>
    </lineage>
</organism>
<dbReference type="InParanoid" id="A0A2K3DHJ3"/>
<keyword evidence="4" id="KW-1185">Reference proteome</keyword>
<dbReference type="Gramene" id="PNW80005">
    <property type="protein sequence ID" value="PNW80005"/>
    <property type="gene ID" value="CHLRE_08g373840v5"/>
</dbReference>
<evidence type="ECO:0008006" key="5">
    <source>
        <dbReference type="Google" id="ProtNLM"/>
    </source>
</evidence>
<accession>A0A2K3DHJ3</accession>
<evidence type="ECO:0000256" key="2">
    <source>
        <dbReference type="SAM" id="Phobius"/>
    </source>
</evidence>
<name>A0A2K3DHJ3_CHLRE</name>
<keyword evidence="2" id="KW-0472">Membrane</keyword>